<dbReference type="Proteomes" id="UP001185927">
    <property type="component" value="Unassembled WGS sequence"/>
</dbReference>
<evidence type="ECO:0000313" key="1">
    <source>
        <dbReference type="EMBL" id="MDV6271809.1"/>
    </source>
</evidence>
<proteinExistence type="predicted"/>
<organism evidence="1 2">
    <name type="scientific">Rhodococcus globerulus</name>
    <dbReference type="NCBI Taxonomy" id="33008"/>
    <lineage>
        <taxon>Bacteria</taxon>
        <taxon>Bacillati</taxon>
        <taxon>Actinomycetota</taxon>
        <taxon>Actinomycetes</taxon>
        <taxon>Mycobacteriales</taxon>
        <taxon>Nocardiaceae</taxon>
        <taxon>Rhodococcus</taxon>
    </lineage>
</organism>
<name>A0ABU4C6B0_RHOGO</name>
<gene>
    <name evidence="1" type="ORF">R3Q16_35075</name>
</gene>
<comment type="caution">
    <text evidence="1">The sequence shown here is derived from an EMBL/GenBank/DDBJ whole genome shotgun (WGS) entry which is preliminary data.</text>
</comment>
<dbReference type="EMBL" id="JAWLKB010000091">
    <property type="protein sequence ID" value="MDV6271809.1"/>
    <property type="molecule type" value="Genomic_DNA"/>
</dbReference>
<keyword evidence="2" id="KW-1185">Reference proteome</keyword>
<protein>
    <submittedName>
        <fullName evidence="1">Uncharacterized protein</fullName>
    </submittedName>
</protein>
<sequence>MTLHLVVDAYEHIAVTPGDVDDVTTTFDAPLFIWSMPQLEILVEDLITLVAGHSHRSRHLDRLRGRIASDQLDP</sequence>
<dbReference type="RefSeq" id="WP_317546503.1">
    <property type="nucleotide sequence ID" value="NZ_JAWLKB010000091.1"/>
</dbReference>
<accession>A0ABU4C6B0</accession>
<reference evidence="1 2" key="1">
    <citation type="submission" date="2023-10" db="EMBL/GenBank/DDBJ databases">
        <title>Development of a sustainable strategy for remediation of hydrocarbon-contaminated territories based on the waste exchange concept.</title>
        <authorList>
            <person name="Krivoruchko A."/>
        </authorList>
    </citation>
    <scope>NUCLEOTIDE SEQUENCE [LARGE SCALE GENOMIC DNA]</scope>
    <source>
        <strain evidence="1 2">IEGM 1203</strain>
    </source>
</reference>
<evidence type="ECO:0000313" key="2">
    <source>
        <dbReference type="Proteomes" id="UP001185927"/>
    </source>
</evidence>